<proteinExistence type="predicted"/>
<comment type="caution">
    <text evidence="1">The sequence shown here is derived from an EMBL/GenBank/DDBJ whole genome shotgun (WGS) entry which is preliminary data.</text>
</comment>
<organism evidence="1 2">
    <name type="scientific">Dioscorea zingiberensis</name>
    <dbReference type="NCBI Taxonomy" id="325984"/>
    <lineage>
        <taxon>Eukaryota</taxon>
        <taxon>Viridiplantae</taxon>
        <taxon>Streptophyta</taxon>
        <taxon>Embryophyta</taxon>
        <taxon>Tracheophyta</taxon>
        <taxon>Spermatophyta</taxon>
        <taxon>Magnoliopsida</taxon>
        <taxon>Liliopsida</taxon>
        <taxon>Dioscoreales</taxon>
        <taxon>Dioscoreaceae</taxon>
        <taxon>Dioscorea</taxon>
    </lineage>
</organism>
<dbReference type="EMBL" id="JAGGNH010000002">
    <property type="protein sequence ID" value="KAJ0983474.1"/>
    <property type="molecule type" value="Genomic_DNA"/>
</dbReference>
<evidence type="ECO:0000313" key="1">
    <source>
        <dbReference type="EMBL" id="KAJ0983474.1"/>
    </source>
</evidence>
<keyword evidence="2" id="KW-1185">Reference proteome</keyword>
<dbReference type="AlphaFoldDB" id="A0A9D5D2K1"/>
<name>A0A9D5D2K1_9LILI</name>
<sequence>MSDEFQLCNGSWWNTPRIAAASTAASISCSTATADTGAAAGGGFTWASSEAVEHMEGKQRSGEEPVASCSGSSVTYQETHKMDAGGGSLIDASLQVPGFGLSSPMMDWNQASLLSGRSSGRAETSFHAMLQEDMAAMDCNQEQRNADDSSVNLFKDMNHGYLLDQHHYTTLVPASYGLLFQFSNAALLQQHSLLECLRRAAGDVRSPFYSSVLSSQFMPQSLEQKPININNSLSIKTNSEAVLRDSSSGTKKKQQ</sequence>
<dbReference type="OrthoDB" id="673975at2759"/>
<gene>
    <name evidence="1" type="ORF">J5N97_011729</name>
</gene>
<reference evidence="1" key="1">
    <citation type="submission" date="2021-03" db="EMBL/GenBank/DDBJ databases">
        <authorList>
            <person name="Li Z."/>
            <person name="Yang C."/>
        </authorList>
    </citation>
    <scope>NUCLEOTIDE SEQUENCE</scope>
    <source>
        <strain evidence="1">Dzin_1.0</strain>
        <tissue evidence="1">Leaf</tissue>
    </source>
</reference>
<dbReference type="Proteomes" id="UP001085076">
    <property type="component" value="Miscellaneous, Linkage group lg02"/>
</dbReference>
<reference evidence="1" key="2">
    <citation type="journal article" date="2022" name="Hortic Res">
        <title>The genome of Dioscorea zingiberensis sheds light on the biosynthesis, origin and evolution of the medicinally important diosgenin saponins.</title>
        <authorList>
            <person name="Li Y."/>
            <person name="Tan C."/>
            <person name="Li Z."/>
            <person name="Guo J."/>
            <person name="Li S."/>
            <person name="Chen X."/>
            <person name="Wang C."/>
            <person name="Dai X."/>
            <person name="Yang H."/>
            <person name="Song W."/>
            <person name="Hou L."/>
            <person name="Xu J."/>
            <person name="Tong Z."/>
            <person name="Xu A."/>
            <person name="Yuan X."/>
            <person name="Wang W."/>
            <person name="Yang Q."/>
            <person name="Chen L."/>
            <person name="Sun Z."/>
            <person name="Wang K."/>
            <person name="Pan B."/>
            <person name="Chen J."/>
            <person name="Bao Y."/>
            <person name="Liu F."/>
            <person name="Qi X."/>
            <person name="Gang D.R."/>
            <person name="Wen J."/>
            <person name="Li J."/>
        </authorList>
    </citation>
    <scope>NUCLEOTIDE SEQUENCE</scope>
    <source>
        <strain evidence="1">Dzin_1.0</strain>
    </source>
</reference>
<protein>
    <submittedName>
        <fullName evidence="1">Uncharacterized protein</fullName>
    </submittedName>
</protein>
<evidence type="ECO:0000313" key="2">
    <source>
        <dbReference type="Proteomes" id="UP001085076"/>
    </source>
</evidence>
<accession>A0A9D5D2K1</accession>